<dbReference type="Proteomes" id="UP000681967">
    <property type="component" value="Unassembled WGS sequence"/>
</dbReference>
<reference evidence="2" key="1">
    <citation type="submission" date="2021-02" db="EMBL/GenBank/DDBJ databases">
        <authorList>
            <person name="Nowell W R."/>
        </authorList>
    </citation>
    <scope>NUCLEOTIDE SEQUENCE</scope>
</reference>
<name>A0A8S2W385_9BILA</name>
<dbReference type="EMBL" id="CAJOBH010101449">
    <property type="protein sequence ID" value="CAF4615063.1"/>
    <property type="molecule type" value="Genomic_DNA"/>
</dbReference>
<sequence length="71" mass="7803">QQPTSTPLSNGPLGTMFSFPPNTPTTPTPSSSGADYLDKRARTVQRRRIDPLVSFASLLESILNELRDMPE</sequence>
<evidence type="ECO:0000313" key="4">
    <source>
        <dbReference type="EMBL" id="CAF4850984.1"/>
    </source>
</evidence>
<organism evidence="2 5">
    <name type="scientific">Rotaria magnacalcarata</name>
    <dbReference type="NCBI Taxonomy" id="392030"/>
    <lineage>
        <taxon>Eukaryota</taxon>
        <taxon>Metazoa</taxon>
        <taxon>Spiralia</taxon>
        <taxon>Gnathifera</taxon>
        <taxon>Rotifera</taxon>
        <taxon>Eurotatoria</taxon>
        <taxon>Bdelloidea</taxon>
        <taxon>Philodinida</taxon>
        <taxon>Philodinidae</taxon>
        <taxon>Rotaria</taxon>
    </lineage>
</organism>
<protein>
    <submittedName>
        <fullName evidence="2">Uncharacterized protein</fullName>
    </submittedName>
</protein>
<evidence type="ECO:0000313" key="2">
    <source>
        <dbReference type="EMBL" id="CAF4429768.1"/>
    </source>
</evidence>
<feature type="non-terminal residue" evidence="2">
    <location>
        <position position="71"/>
    </location>
</feature>
<evidence type="ECO:0000256" key="1">
    <source>
        <dbReference type="SAM" id="MobiDB-lite"/>
    </source>
</evidence>
<proteinExistence type="predicted"/>
<evidence type="ECO:0000313" key="3">
    <source>
        <dbReference type="EMBL" id="CAF4615063.1"/>
    </source>
</evidence>
<dbReference type="Proteomes" id="UP000681720">
    <property type="component" value="Unassembled WGS sequence"/>
</dbReference>
<dbReference type="EMBL" id="CAJOBH010062032">
    <property type="protein sequence ID" value="CAF4429768.1"/>
    <property type="molecule type" value="Genomic_DNA"/>
</dbReference>
<feature type="region of interest" description="Disordered" evidence="1">
    <location>
        <begin position="1"/>
        <end position="39"/>
    </location>
</feature>
<accession>A0A8S2W385</accession>
<gene>
    <name evidence="2" type="ORF">BYL167_LOCUS32845</name>
    <name evidence="3" type="ORF">BYL167_LOCUS40713</name>
    <name evidence="4" type="ORF">GIL414_LOCUS49400</name>
</gene>
<comment type="caution">
    <text evidence="2">The sequence shown here is derived from an EMBL/GenBank/DDBJ whole genome shotgun (WGS) entry which is preliminary data.</text>
</comment>
<dbReference type="AlphaFoldDB" id="A0A8S2W385"/>
<evidence type="ECO:0000313" key="5">
    <source>
        <dbReference type="Proteomes" id="UP000681967"/>
    </source>
</evidence>
<dbReference type="EMBL" id="CAJOBJ010162346">
    <property type="protein sequence ID" value="CAF4850984.1"/>
    <property type="molecule type" value="Genomic_DNA"/>
</dbReference>
<feature type="non-terminal residue" evidence="2">
    <location>
        <position position="1"/>
    </location>
</feature>